<evidence type="ECO:0000256" key="12">
    <source>
        <dbReference type="PIRSR" id="PIRSR000148-1"/>
    </source>
</evidence>
<keyword evidence="7" id="KW-0521">NADP</keyword>
<sequence>MLKVAVIGATGAVGQEFVIALNRHKWFELTQVAASERSAGKKYIDAIRDPNSGILRWHNREEVPEYVKNMVVSKVDDIKPENFDLIFTALESDDAKIVEPKFAKTTPVISTAAAFRYEQDVPILIPGINDNHAELLNLQRKNRGWKGFVAPLPNCTTTGMAITLKPILDRFGIEKVFMTSMQALSGAGRSPGVIALDIMDNVIPYIPKEEEKVQVETKKILGAMNNGSIAPAPLKVSCTCTRVPVLDGHTESVFVETEQTADAEEVKKEMLKFSKNVSIKDLPTAPKDYIVVHDDPTRPQPRIDRELNDGMTTVVGRLRKDTAFDNGIKYVLLSHNEKMGSAKGAVLLAELLKDRNIL</sequence>
<dbReference type="HOGENOM" id="CLU_049966_1_0_2"/>
<dbReference type="FunCoup" id="K0I718">
    <property type="interactions" value="166"/>
</dbReference>
<organism evidence="14 15">
    <name type="scientific">Nitrososphaera gargensis (strain Ga9.2)</name>
    <dbReference type="NCBI Taxonomy" id="1237085"/>
    <lineage>
        <taxon>Archaea</taxon>
        <taxon>Nitrososphaerota</taxon>
        <taxon>Nitrososphaeria</taxon>
        <taxon>Nitrososphaerales</taxon>
        <taxon>Nitrososphaeraceae</taxon>
        <taxon>Nitrososphaera</taxon>
    </lineage>
</organism>
<dbReference type="CDD" id="cd18130">
    <property type="entry name" value="ASADH_C_arch_fung_like"/>
    <property type="match status" value="1"/>
</dbReference>
<evidence type="ECO:0000256" key="6">
    <source>
        <dbReference type="ARBA" id="ARBA00022697"/>
    </source>
</evidence>
<dbReference type="NCBIfam" id="NF006416">
    <property type="entry name" value="PRK08664.1"/>
    <property type="match status" value="1"/>
</dbReference>
<dbReference type="EC" id="1.2.1.11" evidence="4"/>
<dbReference type="Pfam" id="PF01118">
    <property type="entry name" value="Semialdhyde_dh"/>
    <property type="match status" value="1"/>
</dbReference>
<dbReference type="InterPro" id="IPR036291">
    <property type="entry name" value="NAD(P)-bd_dom_sf"/>
</dbReference>
<dbReference type="FunFam" id="3.30.360.10:FF:000016">
    <property type="entry name" value="Probable aspartate-semialdehyde dehydrogenase"/>
    <property type="match status" value="1"/>
</dbReference>
<dbReference type="UniPathway" id="UPA00051">
    <property type="reaction ID" value="UER00464"/>
</dbReference>
<evidence type="ECO:0000256" key="7">
    <source>
        <dbReference type="ARBA" id="ARBA00022857"/>
    </source>
</evidence>
<comment type="pathway">
    <text evidence="2">Amino-acid biosynthesis; L-threonine biosynthesis; L-threonine from L-aspartate: step 2/5.</text>
</comment>
<dbReference type="PANTHER" id="PTHR46718">
    <property type="entry name" value="ASPARTATE-SEMIALDEHYDE DEHYDROGENASE"/>
    <property type="match status" value="1"/>
</dbReference>
<dbReference type="PANTHER" id="PTHR46718:SF1">
    <property type="entry name" value="ASPARTATE-SEMIALDEHYDE DEHYDROGENASE"/>
    <property type="match status" value="1"/>
</dbReference>
<dbReference type="InterPro" id="IPR005676">
    <property type="entry name" value="Asp_semi-ald_DH_pep-lack"/>
</dbReference>
<dbReference type="GO" id="GO:0050661">
    <property type="term" value="F:NADP binding"/>
    <property type="evidence" value="ECO:0007669"/>
    <property type="project" value="InterPro"/>
</dbReference>
<dbReference type="GO" id="GO:0051287">
    <property type="term" value="F:NAD binding"/>
    <property type="evidence" value="ECO:0007669"/>
    <property type="project" value="InterPro"/>
</dbReference>
<dbReference type="KEGG" id="nga:Ngar_c01110"/>
<evidence type="ECO:0000256" key="11">
    <source>
        <dbReference type="ARBA" id="ARBA00023167"/>
    </source>
</evidence>
<evidence type="ECO:0000256" key="5">
    <source>
        <dbReference type="ARBA" id="ARBA00022605"/>
    </source>
</evidence>
<protein>
    <recommendedName>
        <fullName evidence="4">aspartate-semialdehyde dehydrogenase</fullName>
        <ecNumber evidence="4">1.2.1.11</ecNumber>
    </recommendedName>
</protein>
<keyword evidence="8" id="KW-0220">Diaminopimelate biosynthesis</keyword>
<keyword evidence="10" id="KW-0457">Lysine biosynthesis</keyword>
<dbReference type="EMBL" id="CP002408">
    <property type="protein sequence ID" value="AFU57061.1"/>
    <property type="molecule type" value="Genomic_DNA"/>
</dbReference>
<accession>K0I718</accession>
<reference evidence="14 15" key="1">
    <citation type="journal article" date="2012" name="Environ. Microbiol.">
        <title>The genome of the ammonia-oxidizing Candidatus Nitrososphaera gargensis: insights into metabolic versatility and environmental adaptations.</title>
        <authorList>
            <person name="Spang A."/>
            <person name="Poehlein A."/>
            <person name="Offre P."/>
            <person name="Zumbragel S."/>
            <person name="Haider S."/>
            <person name="Rychlik N."/>
            <person name="Nowka B."/>
            <person name="Schmeisser C."/>
            <person name="Lebedeva E.V."/>
            <person name="Rattei T."/>
            <person name="Bohm C."/>
            <person name="Schmid M."/>
            <person name="Galushko A."/>
            <person name="Hatzenpichler R."/>
            <person name="Weinmaier T."/>
            <person name="Daniel R."/>
            <person name="Schleper C."/>
            <person name="Spieck E."/>
            <person name="Streit W."/>
            <person name="Wagner M."/>
        </authorList>
    </citation>
    <scope>NUCLEOTIDE SEQUENCE [LARGE SCALE GENOMIC DNA]</scope>
    <source>
        <strain evidence="15">Ga9.2</strain>
    </source>
</reference>
<evidence type="ECO:0000256" key="3">
    <source>
        <dbReference type="ARBA" id="ARBA00010584"/>
    </source>
</evidence>
<dbReference type="RefSeq" id="WP_015017634.1">
    <property type="nucleotide sequence ID" value="NC_018719.1"/>
</dbReference>
<dbReference type="STRING" id="1237085.Ngar_c01110"/>
<proteinExistence type="inferred from homology"/>
<dbReference type="GO" id="GO:0009089">
    <property type="term" value="P:lysine biosynthetic process via diaminopimelate"/>
    <property type="evidence" value="ECO:0007669"/>
    <property type="project" value="UniProtKB-UniPathway"/>
</dbReference>
<dbReference type="InParanoid" id="K0I718"/>
<keyword evidence="11" id="KW-0486">Methionine biosynthesis</keyword>
<gene>
    <name evidence="14" type="primary">asd</name>
    <name evidence="14" type="ordered locus">Ngar_c01110</name>
</gene>
<dbReference type="GeneID" id="13796287"/>
<dbReference type="InterPro" id="IPR000319">
    <property type="entry name" value="Asp-semialdehyde_DH_CS"/>
</dbReference>
<dbReference type="PATRIC" id="fig|1237085.11.peg.114"/>
<dbReference type="GO" id="GO:0046983">
    <property type="term" value="F:protein dimerization activity"/>
    <property type="evidence" value="ECO:0007669"/>
    <property type="project" value="InterPro"/>
</dbReference>
<dbReference type="Gene3D" id="3.30.360.10">
    <property type="entry name" value="Dihydrodipicolinate Reductase, domain 2"/>
    <property type="match status" value="1"/>
</dbReference>
<evidence type="ECO:0000256" key="2">
    <source>
        <dbReference type="ARBA" id="ARBA00005097"/>
    </source>
</evidence>
<dbReference type="NCBIfam" id="TIGR00978">
    <property type="entry name" value="asd_EA"/>
    <property type="match status" value="1"/>
</dbReference>
<dbReference type="InterPro" id="IPR000534">
    <property type="entry name" value="Semialdehyde_DH_NAD-bd"/>
</dbReference>
<dbReference type="GO" id="GO:0004073">
    <property type="term" value="F:aspartate-semialdehyde dehydrogenase activity"/>
    <property type="evidence" value="ECO:0007669"/>
    <property type="project" value="UniProtKB-EC"/>
</dbReference>
<dbReference type="CDD" id="cd02315">
    <property type="entry name" value="ScASADH_like_N"/>
    <property type="match status" value="1"/>
</dbReference>
<comment type="similarity">
    <text evidence="3">Belongs to the aspartate-semialdehyde dehydrogenase family.</text>
</comment>
<dbReference type="SUPFAM" id="SSF51735">
    <property type="entry name" value="NAD(P)-binding Rossmann-fold domains"/>
    <property type="match status" value="1"/>
</dbReference>
<name>K0I718_NITGG</name>
<feature type="domain" description="Semialdehyde dehydrogenase NAD-binding" evidence="13">
    <location>
        <begin position="3"/>
        <end position="136"/>
    </location>
</feature>
<keyword evidence="15" id="KW-1185">Reference proteome</keyword>
<evidence type="ECO:0000256" key="1">
    <source>
        <dbReference type="ARBA" id="ARBA00005021"/>
    </source>
</evidence>
<dbReference type="InterPro" id="IPR051823">
    <property type="entry name" value="ASADH-related"/>
</dbReference>
<keyword evidence="5" id="KW-0028">Amino-acid biosynthesis</keyword>
<feature type="active site" description="Acyl-thioester intermediate" evidence="12">
    <location>
        <position position="155"/>
    </location>
</feature>
<dbReference type="GO" id="GO:0019877">
    <property type="term" value="P:diaminopimelate biosynthetic process"/>
    <property type="evidence" value="ECO:0007669"/>
    <property type="project" value="UniProtKB-KW"/>
</dbReference>
<evidence type="ECO:0000256" key="8">
    <source>
        <dbReference type="ARBA" id="ARBA00022915"/>
    </source>
</evidence>
<dbReference type="PIRSF" id="PIRSF000148">
    <property type="entry name" value="ASA_dh"/>
    <property type="match status" value="1"/>
</dbReference>
<dbReference type="AlphaFoldDB" id="K0I718"/>
<evidence type="ECO:0000313" key="14">
    <source>
        <dbReference type="EMBL" id="AFU57061.1"/>
    </source>
</evidence>
<dbReference type="Pfam" id="PF02774">
    <property type="entry name" value="Semialdhyde_dhC"/>
    <property type="match status" value="1"/>
</dbReference>
<feature type="active site" description="Proton acceptor" evidence="12">
    <location>
        <position position="249"/>
    </location>
</feature>
<dbReference type="UniPathway" id="UPA00050">
    <property type="reaction ID" value="UER00463"/>
</dbReference>
<dbReference type="GO" id="GO:0009086">
    <property type="term" value="P:methionine biosynthetic process"/>
    <property type="evidence" value="ECO:0007669"/>
    <property type="project" value="UniProtKB-KW"/>
</dbReference>
<dbReference type="UniPathway" id="UPA00034">
    <property type="reaction ID" value="UER00016"/>
</dbReference>
<dbReference type="SMART" id="SM00859">
    <property type="entry name" value="Semialdhyde_dh"/>
    <property type="match status" value="1"/>
</dbReference>
<keyword evidence="6" id="KW-0791">Threonine biosynthesis</keyword>
<dbReference type="Gene3D" id="3.40.50.720">
    <property type="entry name" value="NAD(P)-binding Rossmann-like Domain"/>
    <property type="match status" value="1"/>
</dbReference>
<evidence type="ECO:0000259" key="13">
    <source>
        <dbReference type="SMART" id="SM00859"/>
    </source>
</evidence>
<evidence type="ECO:0000256" key="9">
    <source>
        <dbReference type="ARBA" id="ARBA00023002"/>
    </source>
</evidence>
<comment type="pathway">
    <text evidence="1">Amino-acid biosynthesis; L-methionine biosynthesis via de novo pathway; L-homoserine from L-aspartate: step 2/3.</text>
</comment>
<evidence type="ECO:0000256" key="4">
    <source>
        <dbReference type="ARBA" id="ARBA00013120"/>
    </source>
</evidence>
<evidence type="ECO:0000313" key="15">
    <source>
        <dbReference type="Proteomes" id="UP000008037"/>
    </source>
</evidence>
<dbReference type="Proteomes" id="UP000008037">
    <property type="component" value="Chromosome"/>
</dbReference>
<dbReference type="OrthoDB" id="38238at2157"/>
<dbReference type="SUPFAM" id="SSF55347">
    <property type="entry name" value="Glyceraldehyde-3-phosphate dehydrogenase-like, C-terminal domain"/>
    <property type="match status" value="1"/>
</dbReference>
<evidence type="ECO:0000256" key="10">
    <source>
        <dbReference type="ARBA" id="ARBA00023154"/>
    </source>
</evidence>
<dbReference type="PROSITE" id="PS01103">
    <property type="entry name" value="ASD"/>
    <property type="match status" value="1"/>
</dbReference>
<keyword evidence="9" id="KW-0560">Oxidoreductase</keyword>
<dbReference type="InterPro" id="IPR012280">
    <property type="entry name" value="Semialdhyde_DH_dimer_dom"/>
</dbReference>
<dbReference type="GO" id="GO:0009088">
    <property type="term" value="P:threonine biosynthetic process"/>
    <property type="evidence" value="ECO:0007669"/>
    <property type="project" value="UniProtKB-UniPathway"/>
</dbReference>